<accession>A0A843U5C0</accession>
<dbReference type="Proteomes" id="UP000652761">
    <property type="component" value="Unassembled WGS sequence"/>
</dbReference>
<dbReference type="AlphaFoldDB" id="A0A843U5C0"/>
<sequence>MWHQILRNATNAKFKQKMPRVSLGKANEANPRKKKYKIKVEEQSQERQAFPTKDQTQVAGQSPEKANPSTRNVAPNLEECQKCKVQKDIARTYWSEKPSRAQDKNARNAASKGRSPKRSL</sequence>
<evidence type="ECO:0000313" key="2">
    <source>
        <dbReference type="EMBL" id="MQL78645.1"/>
    </source>
</evidence>
<dbReference type="EMBL" id="NMUH01000411">
    <property type="protein sequence ID" value="MQL78645.1"/>
    <property type="molecule type" value="Genomic_DNA"/>
</dbReference>
<evidence type="ECO:0000313" key="3">
    <source>
        <dbReference type="Proteomes" id="UP000652761"/>
    </source>
</evidence>
<organism evidence="2 3">
    <name type="scientific">Colocasia esculenta</name>
    <name type="common">Wild taro</name>
    <name type="synonym">Arum esculentum</name>
    <dbReference type="NCBI Taxonomy" id="4460"/>
    <lineage>
        <taxon>Eukaryota</taxon>
        <taxon>Viridiplantae</taxon>
        <taxon>Streptophyta</taxon>
        <taxon>Embryophyta</taxon>
        <taxon>Tracheophyta</taxon>
        <taxon>Spermatophyta</taxon>
        <taxon>Magnoliopsida</taxon>
        <taxon>Liliopsida</taxon>
        <taxon>Araceae</taxon>
        <taxon>Aroideae</taxon>
        <taxon>Colocasieae</taxon>
        <taxon>Colocasia</taxon>
    </lineage>
</organism>
<comment type="caution">
    <text evidence="2">The sequence shown here is derived from an EMBL/GenBank/DDBJ whole genome shotgun (WGS) entry which is preliminary data.</text>
</comment>
<feature type="region of interest" description="Disordered" evidence="1">
    <location>
        <begin position="1"/>
        <end position="78"/>
    </location>
</feature>
<name>A0A843U5C0_COLES</name>
<protein>
    <submittedName>
        <fullName evidence="2">Uncharacterized protein</fullName>
    </submittedName>
</protein>
<proteinExistence type="predicted"/>
<gene>
    <name evidence="2" type="ORF">Taro_011076</name>
</gene>
<reference evidence="2" key="1">
    <citation type="submission" date="2017-07" db="EMBL/GenBank/DDBJ databases">
        <title>Taro Niue Genome Assembly and Annotation.</title>
        <authorList>
            <person name="Atibalentja N."/>
            <person name="Keating K."/>
            <person name="Fields C.J."/>
        </authorList>
    </citation>
    <scope>NUCLEOTIDE SEQUENCE</scope>
    <source>
        <strain evidence="2">Niue_2</strain>
        <tissue evidence="2">Leaf</tissue>
    </source>
</reference>
<feature type="region of interest" description="Disordered" evidence="1">
    <location>
        <begin position="93"/>
        <end position="120"/>
    </location>
</feature>
<evidence type="ECO:0000256" key="1">
    <source>
        <dbReference type="SAM" id="MobiDB-lite"/>
    </source>
</evidence>
<feature type="compositionally biased region" description="Basic and acidic residues" evidence="1">
    <location>
        <begin position="97"/>
        <end position="106"/>
    </location>
</feature>
<keyword evidence="3" id="KW-1185">Reference proteome</keyword>